<dbReference type="EMBL" id="WVHS01000005">
    <property type="protein sequence ID" value="MXV17555.1"/>
    <property type="molecule type" value="Genomic_DNA"/>
</dbReference>
<dbReference type="AlphaFoldDB" id="A0A7K1Y2Q6"/>
<sequence>MRDLKIYISLASILFIGYLVAQYNKPKPVDWSETYKRADKIPFGTYVLYNQLPALFPHSKVTDNRLPVYNALESRAGLTNSTYLLLAGSAYIDRNDFKRMQAYMERGNTVFIAAYNFGQFLDRQLKLKTTGIVFDGVRKPNGLRFTDKRLPARRYRFDKQIGWQFFSKFDSARATVLGVNGNGRANFIRFRFGKGALFLVASPQLFTNYVLLKPAGARYAETVFSYFPHGKEVIWDEHTVMGNEGKDVSPLRFISANPPLRNAYYITLVAMLLFVLFEMKRRQRIIPIADPMKNATTEFVQVVGQVYYHQRDNRNIAEKKIRYLLEHIRSRYHVKTAGLDQAFAEMLVQRSGASPELVASLLREIAQVRTGGMVSDQQLIKLHTLIQEFNTL</sequence>
<organism evidence="3 4">
    <name type="scientific">Hufsiella ginkgonis</name>
    <dbReference type="NCBI Taxonomy" id="2695274"/>
    <lineage>
        <taxon>Bacteria</taxon>
        <taxon>Pseudomonadati</taxon>
        <taxon>Bacteroidota</taxon>
        <taxon>Sphingobacteriia</taxon>
        <taxon>Sphingobacteriales</taxon>
        <taxon>Sphingobacteriaceae</taxon>
        <taxon>Hufsiella</taxon>
    </lineage>
</organism>
<proteinExistence type="predicted"/>
<feature type="transmembrane region" description="Helical" evidence="1">
    <location>
        <begin position="262"/>
        <end position="279"/>
    </location>
</feature>
<evidence type="ECO:0000256" key="1">
    <source>
        <dbReference type="SAM" id="Phobius"/>
    </source>
</evidence>
<dbReference type="RefSeq" id="WP_160908549.1">
    <property type="nucleotide sequence ID" value="NZ_WVHS01000005.1"/>
</dbReference>
<keyword evidence="1" id="KW-0472">Membrane</keyword>
<evidence type="ECO:0000313" key="4">
    <source>
        <dbReference type="Proteomes" id="UP000451233"/>
    </source>
</evidence>
<comment type="caution">
    <text evidence="3">The sequence shown here is derived from an EMBL/GenBank/DDBJ whole genome shotgun (WGS) entry which is preliminary data.</text>
</comment>
<dbReference type="Pfam" id="PF14258">
    <property type="entry name" value="DUF4350"/>
    <property type="match status" value="1"/>
</dbReference>
<evidence type="ECO:0000259" key="2">
    <source>
        <dbReference type="Pfam" id="PF14258"/>
    </source>
</evidence>
<feature type="domain" description="DUF4350" evidence="2">
    <location>
        <begin position="39"/>
        <end position="222"/>
    </location>
</feature>
<keyword evidence="1" id="KW-1133">Transmembrane helix</keyword>
<dbReference type="Proteomes" id="UP000451233">
    <property type="component" value="Unassembled WGS sequence"/>
</dbReference>
<dbReference type="InterPro" id="IPR025646">
    <property type="entry name" value="DUF4350"/>
</dbReference>
<protein>
    <submittedName>
        <fullName evidence="3">DUF4350 domain-containing protein</fullName>
    </submittedName>
</protein>
<accession>A0A7K1Y2Q6</accession>
<evidence type="ECO:0000313" key="3">
    <source>
        <dbReference type="EMBL" id="MXV17555.1"/>
    </source>
</evidence>
<gene>
    <name evidence="3" type="ORF">GS398_19805</name>
</gene>
<name>A0A7K1Y2Q6_9SPHI</name>
<keyword evidence="4" id="KW-1185">Reference proteome</keyword>
<reference evidence="3 4" key="1">
    <citation type="submission" date="2019-11" db="EMBL/GenBank/DDBJ databases">
        <title>Pedobacter sp. HMF7056 Genome sequencing and assembly.</title>
        <authorList>
            <person name="Kang H."/>
            <person name="Kim H."/>
            <person name="Joh K."/>
        </authorList>
    </citation>
    <scope>NUCLEOTIDE SEQUENCE [LARGE SCALE GENOMIC DNA]</scope>
    <source>
        <strain evidence="3 4">HMF7056</strain>
    </source>
</reference>
<keyword evidence="1" id="KW-0812">Transmembrane</keyword>